<dbReference type="InterPro" id="IPR015943">
    <property type="entry name" value="WD40/YVTN_repeat-like_dom_sf"/>
</dbReference>
<evidence type="ECO:0000256" key="4">
    <source>
        <dbReference type="ARBA" id="ARBA00023224"/>
    </source>
</evidence>
<dbReference type="SUPFAM" id="SSF50978">
    <property type="entry name" value="WD40 repeat-like"/>
    <property type="match status" value="1"/>
</dbReference>
<keyword evidence="2 5" id="KW-0853">WD repeat</keyword>
<dbReference type="Gene3D" id="2.130.10.10">
    <property type="entry name" value="YVTN repeat-like/Quinoprotein amine dehydrogenase"/>
    <property type="match status" value="1"/>
</dbReference>
<dbReference type="InterPro" id="IPR001632">
    <property type="entry name" value="WD40_G-protein_beta-like"/>
</dbReference>
<dbReference type="InterPro" id="IPR019775">
    <property type="entry name" value="WD40_repeat_CS"/>
</dbReference>
<evidence type="ECO:0000313" key="7">
    <source>
        <dbReference type="Proteomes" id="UP000078046"/>
    </source>
</evidence>
<dbReference type="PANTHER" id="PTHR19850">
    <property type="entry name" value="GUANINE NUCLEOTIDE-BINDING PROTEIN BETA G PROTEIN BETA"/>
    <property type="match status" value="1"/>
</dbReference>
<dbReference type="EMBL" id="LWCA01001435">
    <property type="protein sequence ID" value="OAF65124.1"/>
    <property type="molecule type" value="Genomic_DNA"/>
</dbReference>
<proteinExistence type="inferred from homology"/>
<accession>A0A177AV85</accession>
<dbReference type="PROSITE" id="PS50082">
    <property type="entry name" value="WD_REPEATS_2"/>
    <property type="match status" value="5"/>
</dbReference>
<organism evidence="6 7">
    <name type="scientific">Intoshia linei</name>
    <dbReference type="NCBI Taxonomy" id="1819745"/>
    <lineage>
        <taxon>Eukaryota</taxon>
        <taxon>Metazoa</taxon>
        <taxon>Spiralia</taxon>
        <taxon>Lophotrochozoa</taxon>
        <taxon>Mesozoa</taxon>
        <taxon>Orthonectida</taxon>
        <taxon>Rhopaluridae</taxon>
        <taxon>Intoshia</taxon>
    </lineage>
</organism>
<sequence>MIIVYGMGSNLTRSNENENNTDEKQDDYPYIVQEHLLPDEPIDAETTGRPKRFIQLPTKYKDFVMGEDDETQSADLRVLREEAENLKGRIFNAKQEVCDCTMKEKAEHLNCVEIKMICVKVHRGHNAKIFSAGMLKSKAFLSAAQDGKMLIWDLATGCKRNSVNLDSQWVMTCTYAPSGNFIASGGLDNVCTVYNVNNKEGNIRKWRELSVHTGYLSCCRFLDDSQILTSSGDMTCSLWDLETGQQTTQFLGHNGDIMSVELSPDHRTFVSGACDATAKLWDIRDGQCKQTFIGHEADINTVSMNPHGYWFATGSDDATCLLHDIRADQHIATYSHDNVISGVTSSVFSLSGRILFTGHDDLHGHVWDTLKQEHSGILASHDNRITELIISDDGTTLISASWDHTLKSWK</sequence>
<evidence type="ECO:0000256" key="2">
    <source>
        <dbReference type="ARBA" id="ARBA00022574"/>
    </source>
</evidence>
<dbReference type="PRINTS" id="PR00319">
    <property type="entry name" value="GPROTEINB"/>
</dbReference>
<keyword evidence="4" id="KW-0807">Transducer</keyword>
<feature type="repeat" description="WD" evidence="5">
    <location>
        <begin position="292"/>
        <end position="333"/>
    </location>
</feature>
<evidence type="ECO:0000256" key="1">
    <source>
        <dbReference type="ARBA" id="ARBA00009768"/>
    </source>
</evidence>
<protein>
    <submittedName>
        <fullName evidence="6">Guanine nucleotide-binding protein subunit beta</fullName>
    </submittedName>
</protein>
<dbReference type="GO" id="GO:0007165">
    <property type="term" value="P:signal transduction"/>
    <property type="evidence" value="ECO:0007669"/>
    <property type="project" value="UniProtKB-KW"/>
</dbReference>
<dbReference type="PRINTS" id="PR00320">
    <property type="entry name" value="GPROTEINBRPT"/>
</dbReference>
<dbReference type="Proteomes" id="UP000078046">
    <property type="component" value="Unassembled WGS sequence"/>
</dbReference>
<dbReference type="PIRSF" id="PIRSF002394">
    <property type="entry name" value="GN-bd_beta"/>
    <property type="match status" value="1"/>
</dbReference>
<evidence type="ECO:0000313" key="6">
    <source>
        <dbReference type="EMBL" id="OAF65124.1"/>
    </source>
</evidence>
<dbReference type="PROSITE" id="PS00678">
    <property type="entry name" value="WD_REPEATS_1"/>
    <property type="match status" value="1"/>
</dbReference>
<dbReference type="InterPro" id="IPR016346">
    <property type="entry name" value="G-protein_beta_1-5"/>
</dbReference>
<gene>
    <name evidence="6" type="ORF">A3Q56_07155</name>
</gene>
<reference evidence="6 7" key="1">
    <citation type="submission" date="2016-04" db="EMBL/GenBank/DDBJ databases">
        <title>The genome of Intoshia linei affirms orthonectids as highly simplified spiralians.</title>
        <authorList>
            <person name="Mikhailov K.V."/>
            <person name="Slusarev G.S."/>
            <person name="Nikitin M.A."/>
            <person name="Logacheva M.D."/>
            <person name="Penin A."/>
            <person name="Aleoshin V."/>
            <person name="Panchin Y.V."/>
        </authorList>
    </citation>
    <scope>NUCLEOTIDE SEQUENCE [LARGE SCALE GENOMIC DNA]</scope>
    <source>
        <strain evidence="6">Intl2013</strain>
        <tissue evidence="6">Whole animal</tissue>
    </source>
</reference>
<evidence type="ECO:0000256" key="3">
    <source>
        <dbReference type="ARBA" id="ARBA00022737"/>
    </source>
</evidence>
<dbReference type="Pfam" id="PF25391">
    <property type="entry name" value="WD40_Gbeta"/>
    <property type="match status" value="1"/>
</dbReference>
<feature type="repeat" description="WD" evidence="5">
    <location>
        <begin position="122"/>
        <end position="162"/>
    </location>
</feature>
<dbReference type="OrthoDB" id="10255630at2759"/>
<dbReference type="SMART" id="SM00320">
    <property type="entry name" value="WD40"/>
    <property type="match status" value="7"/>
</dbReference>
<keyword evidence="3" id="KW-0677">Repeat</keyword>
<dbReference type="PROSITE" id="PS50294">
    <property type="entry name" value="WD_REPEATS_REGION"/>
    <property type="match status" value="2"/>
</dbReference>
<feature type="repeat" description="WD" evidence="5">
    <location>
        <begin position="209"/>
        <end position="249"/>
    </location>
</feature>
<dbReference type="InterPro" id="IPR020472">
    <property type="entry name" value="WD40_PAC1"/>
</dbReference>
<feature type="repeat" description="WD" evidence="5">
    <location>
        <begin position="378"/>
        <end position="410"/>
    </location>
</feature>
<dbReference type="InterPro" id="IPR001680">
    <property type="entry name" value="WD40_rpt"/>
</dbReference>
<dbReference type="InterPro" id="IPR036322">
    <property type="entry name" value="WD40_repeat_dom_sf"/>
</dbReference>
<feature type="repeat" description="WD" evidence="5">
    <location>
        <begin position="250"/>
        <end position="291"/>
    </location>
</feature>
<comment type="caution">
    <text evidence="6">The sequence shown here is derived from an EMBL/GenBank/DDBJ whole genome shotgun (WGS) entry which is preliminary data.</text>
</comment>
<comment type="similarity">
    <text evidence="1">Belongs to the WD repeat G protein beta family.</text>
</comment>
<evidence type="ECO:0000256" key="5">
    <source>
        <dbReference type="PROSITE-ProRule" id="PRU00221"/>
    </source>
</evidence>
<dbReference type="AlphaFoldDB" id="A0A177AV85"/>
<keyword evidence="7" id="KW-1185">Reference proteome</keyword>
<name>A0A177AV85_9BILA</name>
<dbReference type="CDD" id="cd00200">
    <property type="entry name" value="WD40"/>
    <property type="match status" value="1"/>
</dbReference>